<keyword evidence="8 10" id="KW-0472">Membrane</keyword>
<dbReference type="GO" id="GO:0005886">
    <property type="term" value="C:plasma membrane"/>
    <property type="evidence" value="ECO:0007669"/>
    <property type="project" value="UniProtKB-SubCell"/>
</dbReference>
<evidence type="ECO:0000256" key="1">
    <source>
        <dbReference type="ARBA" id="ARBA00004377"/>
    </source>
</evidence>
<evidence type="ECO:0008006" key="14">
    <source>
        <dbReference type="Google" id="ProtNLM"/>
    </source>
</evidence>
<evidence type="ECO:0000259" key="11">
    <source>
        <dbReference type="Pfam" id="PF25994"/>
    </source>
</evidence>
<organism evidence="13">
    <name type="scientific">hydrothermal vent metagenome</name>
    <dbReference type="NCBI Taxonomy" id="652676"/>
    <lineage>
        <taxon>unclassified sequences</taxon>
        <taxon>metagenomes</taxon>
        <taxon>ecological metagenomes</taxon>
    </lineage>
</organism>
<dbReference type="PANTHER" id="PTHR30386:SF17">
    <property type="entry name" value="ALKALINE PROTEASE SECRETION PROTEIN APRE"/>
    <property type="match status" value="1"/>
</dbReference>
<dbReference type="InterPro" id="IPR050739">
    <property type="entry name" value="MFP"/>
</dbReference>
<dbReference type="PRINTS" id="PR01490">
    <property type="entry name" value="RTXTOXIND"/>
</dbReference>
<evidence type="ECO:0000256" key="3">
    <source>
        <dbReference type="ARBA" id="ARBA00022448"/>
    </source>
</evidence>
<accession>A0A3B0WL55</accession>
<evidence type="ECO:0000256" key="10">
    <source>
        <dbReference type="SAM" id="Phobius"/>
    </source>
</evidence>
<dbReference type="PROSITE" id="PS00543">
    <property type="entry name" value="HLYD_FAMILY"/>
    <property type="match status" value="1"/>
</dbReference>
<keyword evidence="4" id="KW-1003">Cell membrane</keyword>
<dbReference type="Pfam" id="PF26002">
    <property type="entry name" value="Beta-barrel_AprE"/>
    <property type="match status" value="1"/>
</dbReference>
<dbReference type="InterPro" id="IPR058982">
    <property type="entry name" value="Beta-barrel_AprE"/>
</dbReference>
<comment type="subcellular location">
    <subcellularLocation>
        <location evidence="1">Cell inner membrane</location>
        <topology evidence="1">Single-pass membrane protein</topology>
    </subcellularLocation>
</comment>
<keyword evidence="7 10" id="KW-1133">Transmembrane helix</keyword>
<evidence type="ECO:0000256" key="7">
    <source>
        <dbReference type="ARBA" id="ARBA00022989"/>
    </source>
</evidence>
<comment type="similarity">
    <text evidence="2">Belongs to the membrane fusion protein (MFP) (TC 8.A.1) family.</text>
</comment>
<feature type="coiled-coil region" evidence="9">
    <location>
        <begin position="250"/>
        <end position="320"/>
    </location>
</feature>
<dbReference type="PANTHER" id="PTHR30386">
    <property type="entry name" value="MEMBRANE FUSION SUBUNIT OF EMRAB-TOLC MULTIDRUG EFFLUX PUMP"/>
    <property type="match status" value="1"/>
</dbReference>
<evidence type="ECO:0000256" key="8">
    <source>
        <dbReference type="ARBA" id="ARBA00023136"/>
    </source>
</evidence>
<dbReference type="Gene3D" id="2.40.50.100">
    <property type="match status" value="1"/>
</dbReference>
<evidence type="ECO:0000313" key="13">
    <source>
        <dbReference type="EMBL" id="VAW45196.1"/>
    </source>
</evidence>
<proteinExistence type="inferred from homology"/>
<evidence type="ECO:0000256" key="2">
    <source>
        <dbReference type="ARBA" id="ARBA00009477"/>
    </source>
</evidence>
<feature type="domain" description="AprE-like long alpha-helical hairpin" evidence="11">
    <location>
        <begin position="127"/>
        <end position="320"/>
    </location>
</feature>
<evidence type="ECO:0000256" key="5">
    <source>
        <dbReference type="ARBA" id="ARBA00022519"/>
    </source>
</evidence>
<dbReference type="NCBIfam" id="TIGR01843">
    <property type="entry name" value="type_I_hlyD"/>
    <property type="match status" value="1"/>
</dbReference>
<dbReference type="InterPro" id="IPR010129">
    <property type="entry name" value="T1SS_HlyD"/>
</dbReference>
<feature type="domain" description="AprE-like beta-barrel" evidence="12">
    <location>
        <begin position="364"/>
        <end position="453"/>
    </location>
</feature>
<dbReference type="GO" id="GO:0009306">
    <property type="term" value="P:protein secretion"/>
    <property type="evidence" value="ECO:0007669"/>
    <property type="project" value="InterPro"/>
</dbReference>
<sequence>MSQDKQSKAIGSLKNANEKESVTIEGTVVDRSAEPAVNDIAVLDGNYLLYRRLGFMALFVVFVLFGGWAALAPLSSSAVAIGEVTVVSHNRVVQHFEGGIVSEVLVKEGASVQQGEVLIKLLDTQVKSELSSVVSRQYELFGVEARLKSERTFSTELVFPEVLLSLQNNRYVKEHVREILDSQNELFLARRNSLMGELNIYQQKKSAFKEQIVGLKSLVRSLDARIISFESELTDWEALYKEQFSDKIRLEELKRSLATLEGERSSTRSEIARLKLQITEIASQSLLRKKQFTEEVVSELRRVQSEKIDLEARRLALSDRLQRMDIVSSIDGIVNGLSIFTIGEVVKPGVTLMEIVPSVREYAVKAKVAITDIDKVYVGLLSDVRFSAFNAQVTQVVEGEVYHVSADKFYDDKTGVEYFEAKVRITESGLKQMEEDGLFLLPGMPAEVMIRTGERTLLGYFVKPFSNMFVRAFNEE</sequence>
<keyword evidence="3" id="KW-0813">Transport</keyword>
<gene>
    <name evidence="13" type="ORF">MNBD_GAMMA04-1041</name>
</gene>
<protein>
    <recommendedName>
        <fullName evidence="14">Membrane fusion protein (MFP) family protein</fullName>
    </recommendedName>
</protein>
<keyword evidence="6 10" id="KW-0812">Transmembrane</keyword>
<dbReference type="Pfam" id="PF25994">
    <property type="entry name" value="HH_AprE"/>
    <property type="match status" value="1"/>
</dbReference>
<name>A0A3B0WL55_9ZZZZ</name>
<evidence type="ECO:0000259" key="12">
    <source>
        <dbReference type="Pfam" id="PF26002"/>
    </source>
</evidence>
<keyword evidence="5" id="KW-0997">Cell inner membrane</keyword>
<reference evidence="13" key="1">
    <citation type="submission" date="2018-06" db="EMBL/GenBank/DDBJ databases">
        <authorList>
            <person name="Zhirakovskaya E."/>
        </authorList>
    </citation>
    <scope>NUCLEOTIDE SEQUENCE</scope>
</reference>
<keyword evidence="9" id="KW-0175">Coiled coil</keyword>
<evidence type="ECO:0000256" key="4">
    <source>
        <dbReference type="ARBA" id="ARBA00022475"/>
    </source>
</evidence>
<dbReference type="Gene3D" id="2.40.30.170">
    <property type="match status" value="1"/>
</dbReference>
<dbReference type="InterPro" id="IPR006144">
    <property type="entry name" value="Secretion_HlyD_CS"/>
</dbReference>
<evidence type="ECO:0000256" key="9">
    <source>
        <dbReference type="SAM" id="Coils"/>
    </source>
</evidence>
<feature type="transmembrane region" description="Helical" evidence="10">
    <location>
        <begin position="53"/>
        <end position="71"/>
    </location>
</feature>
<evidence type="ECO:0000256" key="6">
    <source>
        <dbReference type="ARBA" id="ARBA00022692"/>
    </source>
</evidence>
<dbReference type="InterPro" id="IPR058781">
    <property type="entry name" value="HH_AprE-like"/>
</dbReference>
<dbReference type="AlphaFoldDB" id="A0A3B0WL55"/>
<dbReference type="EMBL" id="UOFB01000076">
    <property type="protein sequence ID" value="VAW45196.1"/>
    <property type="molecule type" value="Genomic_DNA"/>
</dbReference>